<keyword evidence="1" id="KW-0812">Transmembrane</keyword>
<keyword evidence="1" id="KW-0472">Membrane</keyword>
<name>A0A7S3MCK2_9STRA</name>
<sequence length="246" mass="27787">MSSELLALVNFHEYTLSDVQFKILASVIAFIFTLAGVTGVVAYPNDKRKRSWIISLVNSFGLSAASIVYIFVKFPLIVSDYRVFFHAADNVSMAVCIWLFMANIFDLAFGVVFYPAFLDPLSAWVHHILYIWIMIVAITGKGGFADFEVFASGSAFLLIEEVPTFFLALGAVFPSLRTDLGFGLTFLIFRLGFHVAMLVAGLYYRINFMVIVLFAITMVMHSFWFYSWFTKYGKKLLFGPKGDKLK</sequence>
<accession>A0A7S3MCK2</accession>
<feature type="transmembrane region" description="Helical" evidence="1">
    <location>
        <begin position="124"/>
        <end position="144"/>
    </location>
</feature>
<dbReference type="EMBL" id="HBIC01044666">
    <property type="protein sequence ID" value="CAE0294030.1"/>
    <property type="molecule type" value="Transcribed_RNA"/>
</dbReference>
<evidence type="ECO:0000313" key="2">
    <source>
        <dbReference type="EMBL" id="CAE0294030.1"/>
    </source>
</evidence>
<protein>
    <recommendedName>
        <fullName evidence="3">TLC domain-containing protein</fullName>
    </recommendedName>
</protein>
<feature type="transmembrane region" description="Helical" evidence="1">
    <location>
        <begin position="180"/>
        <end position="200"/>
    </location>
</feature>
<feature type="transmembrane region" description="Helical" evidence="1">
    <location>
        <begin position="150"/>
        <end position="173"/>
    </location>
</feature>
<gene>
    <name evidence="2" type="ORF">SELO1098_LOCUS22882</name>
</gene>
<dbReference type="AlphaFoldDB" id="A0A7S3MCK2"/>
<reference evidence="2" key="1">
    <citation type="submission" date="2021-01" db="EMBL/GenBank/DDBJ databases">
        <authorList>
            <person name="Corre E."/>
            <person name="Pelletier E."/>
            <person name="Niang G."/>
            <person name="Scheremetjew M."/>
            <person name="Finn R."/>
            <person name="Kale V."/>
            <person name="Holt S."/>
            <person name="Cochrane G."/>
            <person name="Meng A."/>
            <person name="Brown T."/>
            <person name="Cohen L."/>
        </authorList>
    </citation>
    <scope>NUCLEOTIDE SEQUENCE</scope>
    <source>
        <strain evidence="2">CCAP 955/1</strain>
    </source>
</reference>
<keyword evidence="1" id="KW-1133">Transmembrane helix</keyword>
<feature type="transmembrane region" description="Helical" evidence="1">
    <location>
        <begin position="20"/>
        <end position="43"/>
    </location>
</feature>
<feature type="transmembrane region" description="Helical" evidence="1">
    <location>
        <begin position="206"/>
        <end position="226"/>
    </location>
</feature>
<evidence type="ECO:0008006" key="3">
    <source>
        <dbReference type="Google" id="ProtNLM"/>
    </source>
</evidence>
<organism evidence="2">
    <name type="scientific">Spumella elongata</name>
    <dbReference type="NCBI Taxonomy" id="89044"/>
    <lineage>
        <taxon>Eukaryota</taxon>
        <taxon>Sar</taxon>
        <taxon>Stramenopiles</taxon>
        <taxon>Ochrophyta</taxon>
        <taxon>Chrysophyceae</taxon>
        <taxon>Chromulinales</taxon>
        <taxon>Chromulinaceae</taxon>
        <taxon>Spumella</taxon>
    </lineage>
</organism>
<proteinExistence type="predicted"/>
<feature type="transmembrane region" description="Helical" evidence="1">
    <location>
        <begin position="92"/>
        <end position="117"/>
    </location>
</feature>
<feature type="transmembrane region" description="Helical" evidence="1">
    <location>
        <begin position="52"/>
        <end position="72"/>
    </location>
</feature>
<evidence type="ECO:0000256" key="1">
    <source>
        <dbReference type="SAM" id="Phobius"/>
    </source>
</evidence>